<dbReference type="EMBL" id="SSTE01004003">
    <property type="protein sequence ID" value="KAA0062857.1"/>
    <property type="molecule type" value="Genomic_DNA"/>
</dbReference>
<dbReference type="Pfam" id="PF17919">
    <property type="entry name" value="RT_RNaseH_2"/>
    <property type="match status" value="1"/>
</dbReference>
<dbReference type="Gene3D" id="3.10.10.10">
    <property type="entry name" value="HIV Type 1 Reverse Transcriptase, subunit A, domain 1"/>
    <property type="match status" value="1"/>
</dbReference>
<reference evidence="3 4" key="1">
    <citation type="submission" date="2019-08" db="EMBL/GenBank/DDBJ databases">
        <title>Draft genome sequences of two oriental melons (Cucumis melo L. var makuwa).</title>
        <authorList>
            <person name="Kwon S.-Y."/>
        </authorList>
    </citation>
    <scope>NUCLEOTIDE SEQUENCE [LARGE SCALE GENOMIC DNA]</scope>
    <source>
        <strain evidence="4">cv. SW 3</strain>
        <tissue evidence="3">Leaf</tissue>
    </source>
</reference>
<dbReference type="AlphaFoldDB" id="A0A5A7V7A1"/>
<evidence type="ECO:0000313" key="3">
    <source>
        <dbReference type="EMBL" id="KAA0062857.1"/>
    </source>
</evidence>
<dbReference type="STRING" id="1194695.A0A5A7V7A1"/>
<dbReference type="PANTHER" id="PTHR37984">
    <property type="entry name" value="PROTEIN CBG26694"/>
    <property type="match status" value="1"/>
</dbReference>
<evidence type="ECO:0000259" key="2">
    <source>
        <dbReference type="Pfam" id="PF17919"/>
    </source>
</evidence>
<dbReference type="InterPro" id="IPR050951">
    <property type="entry name" value="Retrovirus_Pol_polyprotein"/>
</dbReference>
<dbReference type="InterPro" id="IPR043502">
    <property type="entry name" value="DNA/RNA_pol_sf"/>
</dbReference>
<proteinExistence type="predicted"/>
<keyword evidence="1" id="KW-0511">Multifunctional enzyme</keyword>
<dbReference type="Proteomes" id="UP000321393">
    <property type="component" value="Unassembled WGS sequence"/>
</dbReference>
<dbReference type="InterPro" id="IPR041577">
    <property type="entry name" value="RT_RNaseH_2"/>
</dbReference>
<evidence type="ECO:0000313" key="4">
    <source>
        <dbReference type="Proteomes" id="UP000321393"/>
    </source>
</evidence>
<feature type="domain" description="Reverse transcriptase/retrotransposon-derived protein RNase H-like" evidence="2">
    <location>
        <begin position="228"/>
        <end position="280"/>
    </location>
</feature>
<dbReference type="PANTHER" id="PTHR37984:SF5">
    <property type="entry name" value="PROTEIN NYNRIN-LIKE"/>
    <property type="match status" value="1"/>
</dbReference>
<name>A0A5A7V7A1_CUCMM</name>
<protein>
    <submittedName>
        <fullName evidence="3">Peroxidase 64</fullName>
    </submittedName>
</protein>
<gene>
    <name evidence="3" type="ORF">E6C27_scaffold2406G00120</name>
</gene>
<organism evidence="3 4">
    <name type="scientific">Cucumis melo var. makuwa</name>
    <name type="common">Oriental melon</name>
    <dbReference type="NCBI Taxonomy" id="1194695"/>
    <lineage>
        <taxon>Eukaryota</taxon>
        <taxon>Viridiplantae</taxon>
        <taxon>Streptophyta</taxon>
        <taxon>Embryophyta</taxon>
        <taxon>Tracheophyta</taxon>
        <taxon>Spermatophyta</taxon>
        <taxon>Magnoliopsida</taxon>
        <taxon>eudicotyledons</taxon>
        <taxon>Gunneridae</taxon>
        <taxon>Pentapetalae</taxon>
        <taxon>rosids</taxon>
        <taxon>fabids</taxon>
        <taxon>Cucurbitales</taxon>
        <taxon>Cucurbitaceae</taxon>
        <taxon>Benincaseae</taxon>
        <taxon>Cucumis</taxon>
    </lineage>
</organism>
<keyword evidence="3" id="KW-0575">Peroxidase</keyword>
<accession>A0A5A7V7A1</accession>
<keyword evidence="3" id="KW-0560">Oxidoreductase</keyword>
<sequence>MFMVHENNVEEEIIEEDYHEPKELNMFEVEGGVNVVVELSINSVVDKLVNEMKLHTKETSHYGVILGSGAVIKGKSVCENVEIMLNDWKWLYSMGVTETDRRNLTMTFVHEDFDQGYLVECRTLEGGIILSEEVVEEEANMIPADVQKMLDKFNDVFEWLETLPPRRAIEHQIHLKSGIDPVNASNNPYSSLVLLVKKKDGSWRFCVDYRTLNNVTISDKFPIPVIEELFDELNVLALPDFNLPFEVEIDASGYGVGAILMQNKRSIAFFSHTLALRDHANPIIQLLYQKWIAKLLGYSFENKAVDALSRVPSIVHLKQLLAPTSIDLKAIKEKVENDDHLKKIIRRIRGGEEIQKYTLQQDML</sequence>
<comment type="caution">
    <text evidence="3">The sequence shown here is derived from an EMBL/GenBank/DDBJ whole genome shotgun (WGS) entry which is preliminary data.</text>
</comment>
<dbReference type="GO" id="GO:0004601">
    <property type="term" value="F:peroxidase activity"/>
    <property type="evidence" value="ECO:0007669"/>
    <property type="project" value="UniProtKB-KW"/>
</dbReference>
<dbReference type="SUPFAM" id="SSF56672">
    <property type="entry name" value="DNA/RNA polymerases"/>
    <property type="match status" value="1"/>
</dbReference>
<evidence type="ECO:0000256" key="1">
    <source>
        <dbReference type="ARBA" id="ARBA00023268"/>
    </source>
</evidence>